<dbReference type="EMBL" id="JARJLG010000019">
    <property type="protein sequence ID" value="KAJ7772579.1"/>
    <property type="molecule type" value="Genomic_DNA"/>
</dbReference>
<gene>
    <name evidence="2" type="ORF">DFH07DRAFT_802397</name>
</gene>
<feature type="region of interest" description="Disordered" evidence="1">
    <location>
        <begin position="1"/>
        <end position="195"/>
    </location>
</feature>
<feature type="compositionally biased region" description="Polar residues" evidence="1">
    <location>
        <begin position="97"/>
        <end position="112"/>
    </location>
</feature>
<name>A0AAD7JVL4_9AGAR</name>
<dbReference type="Proteomes" id="UP001215280">
    <property type="component" value="Unassembled WGS sequence"/>
</dbReference>
<feature type="compositionally biased region" description="Polar residues" evidence="1">
    <location>
        <begin position="700"/>
        <end position="709"/>
    </location>
</feature>
<feature type="compositionally biased region" description="Polar residues" evidence="1">
    <location>
        <begin position="304"/>
        <end position="313"/>
    </location>
</feature>
<sequence length="834" mass="91809">MIRAMVTTQQKDYVDRGVQTDLPRQLSRPESSTSKPVNPRVYDPPAPITPPTTLKSGRSSYSPSFDHHSPTSGGHSIPVHATGPTRSPLTSRKRQQLPYSRPSQSNSITQRVLSLPETSPPFVTRIPRETRGVSLSERPRASLSFSDNTIESSGSAETSFLSANRSGSSRARRSFPSSSDVPHTPSPPSSPESVMIIGNDMQVPISFLRQKVKTSYEDDDGWISWANSPPKPIPALHGPLSLPYARCPSGAEGTIIEGEDLSRMIWGLGIDDGGGQSTHSRTNSTYASHKSTPQPSFPPRLQAQRHSQLSHQLHNAPPRHQHGTSRDSLSTPSLGGIGTITHDARNQTLLHQRALESLGPRHSSRGQTQDHRLNVPQNSDSWTDIYRVHDELGSLQDQLRTYDGQRGLGLDWQETLRPNFTPEAVRNKPPNSLKPSAPVFVPASQQATQQYHRIFVEPRIPHTINPPQRLTAIEIAHQYRAQHHPQNSLPTPPGSSSPQWAPHLPHYTDPFPPLDLHKLLPVKQQPNFTQQQLLRELQCPSDPSQELRQFVFDRIRNPDLNANHDYMAMSFGDSGLVDQNQATRTVFPASQYRKPTIDMSPPHPGPPPNSPLPPIPSSRIMSRARNFNAAPPSPTSPDTSQHRSLTRPPRSVPFARLLQRRLSSVPEEESGHYMERYSPPPSPPGPTTTTRTPRPPSYSLADSFQSRSHPGSIRRHARTPSPNRGSGFAPQTRTAGELESDEARRIPSAGRAKATVKLPLKTANSDTADSRGEGSTKTTDGSASEAAWEKENGKPRKKARNKKTKGGNADRSSDPAPDNVSLWLAASQGPEAWL</sequence>
<feature type="compositionally biased region" description="Pro residues" evidence="1">
    <location>
        <begin position="601"/>
        <end position="616"/>
    </location>
</feature>
<feature type="compositionally biased region" description="Polar residues" evidence="1">
    <location>
        <begin position="143"/>
        <end position="161"/>
    </location>
</feature>
<protein>
    <submittedName>
        <fullName evidence="2">Uncharacterized protein</fullName>
    </submittedName>
</protein>
<feature type="region of interest" description="Disordered" evidence="1">
    <location>
        <begin position="591"/>
        <end position="834"/>
    </location>
</feature>
<feature type="compositionally biased region" description="Low complexity" evidence="1">
    <location>
        <begin position="162"/>
        <end position="183"/>
    </location>
</feature>
<feature type="compositionally biased region" description="Polar residues" evidence="1">
    <location>
        <begin position="277"/>
        <end position="294"/>
    </location>
</feature>
<dbReference type="AlphaFoldDB" id="A0AAD7JVL4"/>
<evidence type="ECO:0000256" key="1">
    <source>
        <dbReference type="SAM" id="MobiDB-lite"/>
    </source>
</evidence>
<evidence type="ECO:0000313" key="2">
    <source>
        <dbReference type="EMBL" id="KAJ7772579.1"/>
    </source>
</evidence>
<proteinExistence type="predicted"/>
<feature type="region of interest" description="Disordered" evidence="1">
    <location>
        <begin position="272"/>
        <end position="340"/>
    </location>
</feature>
<feature type="compositionally biased region" description="Basic residues" evidence="1">
    <location>
        <begin position="795"/>
        <end position="805"/>
    </location>
</feature>
<feature type="compositionally biased region" description="Polar residues" evidence="1">
    <location>
        <begin position="720"/>
        <end position="734"/>
    </location>
</feature>
<reference evidence="2" key="1">
    <citation type="submission" date="2023-03" db="EMBL/GenBank/DDBJ databases">
        <title>Massive genome expansion in bonnet fungi (Mycena s.s.) driven by repeated elements and novel gene families across ecological guilds.</title>
        <authorList>
            <consortium name="Lawrence Berkeley National Laboratory"/>
            <person name="Harder C.B."/>
            <person name="Miyauchi S."/>
            <person name="Viragh M."/>
            <person name="Kuo A."/>
            <person name="Thoen E."/>
            <person name="Andreopoulos B."/>
            <person name="Lu D."/>
            <person name="Skrede I."/>
            <person name="Drula E."/>
            <person name="Henrissat B."/>
            <person name="Morin E."/>
            <person name="Kohler A."/>
            <person name="Barry K."/>
            <person name="LaButti K."/>
            <person name="Morin E."/>
            <person name="Salamov A."/>
            <person name="Lipzen A."/>
            <person name="Mereny Z."/>
            <person name="Hegedus B."/>
            <person name="Baldrian P."/>
            <person name="Stursova M."/>
            <person name="Weitz H."/>
            <person name="Taylor A."/>
            <person name="Grigoriev I.V."/>
            <person name="Nagy L.G."/>
            <person name="Martin F."/>
            <person name="Kauserud H."/>
        </authorList>
    </citation>
    <scope>NUCLEOTIDE SEQUENCE</scope>
    <source>
        <strain evidence="2">CBHHK188m</strain>
    </source>
</reference>
<evidence type="ECO:0000313" key="3">
    <source>
        <dbReference type="Proteomes" id="UP001215280"/>
    </source>
</evidence>
<feature type="compositionally biased region" description="Polar residues" evidence="1">
    <location>
        <begin position="51"/>
        <end position="63"/>
    </location>
</feature>
<feature type="compositionally biased region" description="Polar residues" evidence="1">
    <location>
        <begin position="1"/>
        <end position="11"/>
    </location>
</feature>
<organism evidence="2 3">
    <name type="scientific">Mycena maculata</name>
    <dbReference type="NCBI Taxonomy" id="230809"/>
    <lineage>
        <taxon>Eukaryota</taxon>
        <taxon>Fungi</taxon>
        <taxon>Dikarya</taxon>
        <taxon>Basidiomycota</taxon>
        <taxon>Agaricomycotina</taxon>
        <taxon>Agaricomycetes</taxon>
        <taxon>Agaricomycetidae</taxon>
        <taxon>Agaricales</taxon>
        <taxon>Marasmiineae</taxon>
        <taxon>Mycenaceae</taxon>
        <taxon>Mycena</taxon>
    </lineage>
</organism>
<accession>A0AAD7JVL4</accession>
<keyword evidence="3" id="KW-1185">Reference proteome</keyword>
<feature type="region of interest" description="Disordered" evidence="1">
    <location>
        <begin position="358"/>
        <end position="377"/>
    </location>
</feature>
<comment type="caution">
    <text evidence="2">The sequence shown here is derived from an EMBL/GenBank/DDBJ whole genome shotgun (WGS) entry which is preliminary data.</text>
</comment>